<dbReference type="Pfam" id="PF00155">
    <property type="entry name" value="Aminotran_1_2"/>
    <property type="match status" value="1"/>
</dbReference>
<comment type="cofactor">
    <cofactor evidence="1">
        <name>pyridoxal 5'-phosphate</name>
        <dbReference type="ChEBI" id="CHEBI:597326"/>
    </cofactor>
</comment>
<protein>
    <recommendedName>
        <fullName evidence="6">alanine transaminase</fullName>
        <ecNumber evidence="6">2.6.1.2</ecNumber>
    </recommendedName>
</protein>
<evidence type="ECO:0000313" key="9">
    <source>
        <dbReference type="Proteomes" id="UP001065174"/>
    </source>
</evidence>
<keyword evidence="5" id="KW-0663">Pyridoxal phosphate</keyword>
<name>A0ABY6CTY7_9BACT</name>
<dbReference type="GO" id="GO:0008483">
    <property type="term" value="F:transaminase activity"/>
    <property type="evidence" value="ECO:0007669"/>
    <property type="project" value="UniProtKB-KW"/>
</dbReference>
<dbReference type="PANTHER" id="PTHR43488:SF2">
    <property type="entry name" value="GLUTAMATE-PYRUVATE AMINOTRANSFERASE ALAA"/>
    <property type="match status" value="1"/>
</dbReference>
<dbReference type="SUPFAM" id="SSF53383">
    <property type="entry name" value="PLP-dependent transferases"/>
    <property type="match status" value="1"/>
</dbReference>
<evidence type="ECO:0000256" key="2">
    <source>
        <dbReference type="ARBA" id="ARBA00007441"/>
    </source>
</evidence>
<keyword evidence="9" id="KW-1185">Reference proteome</keyword>
<dbReference type="PANTHER" id="PTHR43488">
    <property type="entry name" value="GLUTAMATE-PYRUVATE AMINOTRANSFERASE ALAA"/>
    <property type="match status" value="1"/>
</dbReference>
<feature type="domain" description="Aminotransferase class I/classII large" evidence="7">
    <location>
        <begin position="46"/>
        <end position="411"/>
    </location>
</feature>
<dbReference type="RefSeq" id="WP_262311402.1">
    <property type="nucleotide sequence ID" value="NZ_CP106679.1"/>
</dbReference>
<sequence length="444" mass="50183">MRQVLLHEGSRQLDYEIRDIVKKAEALQSHGQKIFWENIGDPILKHAVVPAWIKEILTELVNENATYGYCHSKGVLETRQYVAQKNNARGGVQITADDVLFFNGLGDAIGKLYQFLNPYSRVIGPSPAYSTHSALEAAHSNKEPLTYNLDPENFWYPDLADLRLKVKYNPNIVGILIINPDNPTGMVYPVEILEQIVQIAKEFNLFLISDEIYTNIIYNGVTTKSLSEVLGDVPGIAMKGISKDTPWPGSRCGWMEFYNRKADPQFDAYCSTLENAKMVEVCSTTLPQKALPRIQEHPKFKEYLAERRQEIADRSEIISKLLSGIPYITFNKTNGAFYNTIVFKDGAINDKQSLKIADAKIKQLAEEWVEKVDAPDKRFVYYLLAAKGVCVVPLSSFQSELRGFRITLLEENKEVLQETFGKIADAINEFCTSDVNEEVEAHIS</sequence>
<keyword evidence="4 8" id="KW-0808">Transferase</keyword>
<evidence type="ECO:0000313" key="8">
    <source>
        <dbReference type="EMBL" id="UXP33976.1"/>
    </source>
</evidence>
<dbReference type="InterPro" id="IPR015424">
    <property type="entry name" value="PyrdxlP-dep_Trfase"/>
</dbReference>
<dbReference type="CDD" id="cd00609">
    <property type="entry name" value="AAT_like"/>
    <property type="match status" value="1"/>
</dbReference>
<keyword evidence="3 8" id="KW-0032">Aminotransferase</keyword>
<comment type="similarity">
    <text evidence="2">Belongs to the class-I pyridoxal-phosphate-dependent aminotransferase family.</text>
</comment>
<dbReference type="Gene3D" id="3.90.1150.10">
    <property type="entry name" value="Aspartate Aminotransferase, domain 1"/>
    <property type="match status" value="1"/>
</dbReference>
<dbReference type="NCBIfam" id="NF005334">
    <property type="entry name" value="PRK06855.1"/>
    <property type="match status" value="1"/>
</dbReference>
<evidence type="ECO:0000256" key="1">
    <source>
        <dbReference type="ARBA" id="ARBA00001933"/>
    </source>
</evidence>
<dbReference type="InterPro" id="IPR015422">
    <property type="entry name" value="PyrdxlP-dep_Trfase_small"/>
</dbReference>
<proteinExistence type="inferred from homology"/>
<dbReference type="EMBL" id="CP106679">
    <property type="protein sequence ID" value="UXP33976.1"/>
    <property type="molecule type" value="Genomic_DNA"/>
</dbReference>
<dbReference type="InterPro" id="IPR015421">
    <property type="entry name" value="PyrdxlP-dep_Trfase_major"/>
</dbReference>
<dbReference type="EC" id="2.6.1.2" evidence="6"/>
<reference evidence="8" key="1">
    <citation type="submission" date="2022-09" db="EMBL/GenBank/DDBJ databases">
        <title>Comparative genomics and taxonomic characterization of three novel marine species of genus Reichenbachiella exhibiting antioxidant and polysaccharide degradation activities.</title>
        <authorList>
            <person name="Muhammad N."/>
            <person name="Lee Y.-J."/>
            <person name="Ko J."/>
            <person name="Kim S.-G."/>
        </authorList>
    </citation>
    <scope>NUCLEOTIDE SEQUENCE</scope>
    <source>
        <strain evidence="8">BKB1-1</strain>
    </source>
</reference>
<dbReference type="Gene3D" id="3.40.640.10">
    <property type="entry name" value="Type I PLP-dependent aspartate aminotransferase-like (Major domain)"/>
    <property type="match status" value="1"/>
</dbReference>
<gene>
    <name evidence="8" type="ORF">N6H18_08460</name>
</gene>
<accession>A0ABY6CTY7</accession>
<dbReference type="InterPro" id="IPR004839">
    <property type="entry name" value="Aminotransferase_I/II_large"/>
</dbReference>
<evidence type="ECO:0000256" key="6">
    <source>
        <dbReference type="ARBA" id="ARBA00026106"/>
    </source>
</evidence>
<dbReference type="Proteomes" id="UP001065174">
    <property type="component" value="Chromosome"/>
</dbReference>
<evidence type="ECO:0000256" key="5">
    <source>
        <dbReference type="ARBA" id="ARBA00022898"/>
    </source>
</evidence>
<evidence type="ECO:0000259" key="7">
    <source>
        <dbReference type="Pfam" id="PF00155"/>
    </source>
</evidence>
<evidence type="ECO:0000256" key="4">
    <source>
        <dbReference type="ARBA" id="ARBA00022679"/>
    </source>
</evidence>
<dbReference type="InterPro" id="IPR051926">
    <property type="entry name" value="Ala_Aminotransferase"/>
</dbReference>
<evidence type="ECO:0000256" key="3">
    <source>
        <dbReference type="ARBA" id="ARBA00022576"/>
    </source>
</evidence>
<organism evidence="8 9">
    <name type="scientific">Reichenbachiella agarivorans</name>
    <dbReference type="NCBI Taxonomy" id="2979464"/>
    <lineage>
        <taxon>Bacteria</taxon>
        <taxon>Pseudomonadati</taxon>
        <taxon>Bacteroidota</taxon>
        <taxon>Cytophagia</taxon>
        <taxon>Cytophagales</taxon>
        <taxon>Reichenbachiellaceae</taxon>
        <taxon>Reichenbachiella</taxon>
    </lineage>
</organism>